<dbReference type="Gene3D" id="3.80.10.10">
    <property type="entry name" value="Ribonuclease Inhibitor"/>
    <property type="match status" value="2"/>
</dbReference>
<dbReference type="PANTHER" id="PTHR13382">
    <property type="entry name" value="MITOCHONDRIAL ATP SYNTHASE COUPLING FACTOR B"/>
    <property type="match status" value="1"/>
</dbReference>
<evidence type="ECO:0000313" key="5">
    <source>
        <dbReference type="EMBL" id="CAD8671338.1"/>
    </source>
</evidence>
<evidence type="ECO:0000256" key="1">
    <source>
        <dbReference type="ARBA" id="ARBA00004430"/>
    </source>
</evidence>
<feature type="region of interest" description="Disordered" evidence="3">
    <location>
        <begin position="1"/>
        <end position="87"/>
    </location>
</feature>
<dbReference type="InterPro" id="IPR050648">
    <property type="entry name" value="F-box_LRR-repeat"/>
</dbReference>
<evidence type="ECO:0000256" key="3">
    <source>
        <dbReference type="SAM" id="MobiDB-lite"/>
    </source>
</evidence>
<dbReference type="SMART" id="SM00367">
    <property type="entry name" value="LRR_CC"/>
    <property type="match status" value="8"/>
</dbReference>
<dbReference type="GO" id="GO:0005930">
    <property type="term" value="C:axoneme"/>
    <property type="evidence" value="ECO:0007669"/>
    <property type="project" value="UniProtKB-SubCell"/>
</dbReference>
<dbReference type="InterPro" id="IPR032675">
    <property type="entry name" value="LRR_dom_sf"/>
</dbReference>
<feature type="domain" description="F-box/LRR-repeat protein 15-like leucin rich repeat" evidence="4">
    <location>
        <begin position="392"/>
        <end position="525"/>
    </location>
</feature>
<keyword evidence="2" id="KW-0833">Ubl conjugation pathway</keyword>
<protein>
    <recommendedName>
        <fullName evidence="4">F-box/LRR-repeat protein 15-like leucin rich repeat domain-containing protein</fullName>
    </recommendedName>
</protein>
<comment type="subcellular location">
    <subcellularLocation>
        <location evidence="1">Cytoplasm</location>
        <location evidence="1">Cytoskeleton</location>
        <location evidence="1">Cilium axoneme</location>
    </subcellularLocation>
</comment>
<feature type="region of interest" description="Disordered" evidence="3">
    <location>
        <begin position="103"/>
        <end position="140"/>
    </location>
</feature>
<evidence type="ECO:0000256" key="2">
    <source>
        <dbReference type="ARBA" id="ARBA00022786"/>
    </source>
</evidence>
<reference evidence="5" key="1">
    <citation type="submission" date="2021-01" db="EMBL/GenBank/DDBJ databases">
        <authorList>
            <person name="Corre E."/>
            <person name="Pelletier E."/>
            <person name="Niang G."/>
            <person name="Scheremetjew M."/>
            <person name="Finn R."/>
            <person name="Kale V."/>
            <person name="Holt S."/>
            <person name="Cochrane G."/>
            <person name="Meng A."/>
            <person name="Brown T."/>
            <person name="Cohen L."/>
        </authorList>
    </citation>
    <scope>NUCLEOTIDE SEQUENCE</scope>
    <source>
        <strain evidence="5">SAG 11-49</strain>
    </source>
</reference>
<dbReference type="Pfam" id="PF25372">
    <property type="entry name" value="DUF7885"/>
    <property type="match status" value="1"/>
</dbReference>
<feature type="compositionally biased region" description="Basic residues" evidence="3">
    <location>
        <begin position="1"/>
        <end position="10"/>
    </location>
</feature>
<name>A0A7S0WKY4_9CHLO</name>
<accession>A0A7S0WKY4</accession>
<gene>
    <name evidence="5" type="ORF">CLEI1391_LOCUS4650</name>
</gene>
<dbReference type="AlphaFoldDB" id="A0A7S0WKY4"/>
<feature type="compositionally biased region" description="Basic and acidic residues" evidence="3">
    <location>
        <begin position="41"/>
        <end position="54"/>
    </location>
</feature>
<dbReference type="EMBL" id="HBFB01008222">
    <property type="protein sequence ID" value="CAD8671338.1"/>
    <property type="molecule type" value="Transcribed_RNA"/>
</dbReference>
<dbReference type="InterPro" id="IPR057207">
    <property type="entry name" value="FBXL15_LRR"/>
</dbReference>
<proteinExistence type="predicted"/>
<sequence length="552" mass="58119">MVAMAGRKRGRQEAPAENGETGAQQAQQEPAEDGKNGQARQRVDRRAEMADIARRRAQHFATFRDEDDEQDAGNVHAGGNEARTLGPWSSAVELVNAREQAAEARRQKVAKGGADEEEEEAAAGPHLSWKPGRDPKTPRLPPCPVRPLFELCIAMLVEHADCIDSLAGLPDVIRARLASAVCEAKLMTPEVAMLFARDAPGEVVLPTCVLLDPPALTELVAECATPKLEVLELGFCGRGFTDGTAGALAKAAHALPPVDTGPSTSKHAQASKGALNVRRLLLGGVYRLSDEGVEQVLGVTPHVEYLSITDGSRIDGAMLHNLRTLTPALRNLNLSGCRGITGATLSSNLPPLKSLTHLTLDGCVLVDDGVMSALGQGCSSLTHLSVTLCPAVTDTGVSALAATRPGLTSIRLDHCAKVTDRSLTALAAGCKGLKRLSVCRVSKITSAGLNAVAQNGCLEQLLASHVPGCDDSVMCTLVSHCKETLSDLDISFCRGVSDQGLGHLVDSCEQLQQVLLFGCSQITDRFAHGHGNEQLARTGGIKGFSTSVKGCD</sequence>
<dbReference type="SUPFAM" id="SSF52047">
    <property type="entry name" value="RNI-like"/>
    <property type="match status" value="1"/>
</dbReference>
<organism evidence="5">
    <name type="scientific">Chlamydomonas leiostraca</name>
    <dbReference type="NCBI Taxonomy" id="1034604"/>
    <lineage>
        <taxon>Eukaryota</taxon>
        <taxon>Viridiplantae</taxon>
        <taxon>Chlorophyta</taxon>
        <taxon>core chlorophytes</taxon>
        <taxon>Chlorophyceae</taxon>
        <taxon>CS clade</taxon>
        <taxon>Chlamydomonadales</taxon>
        <taxon>Chlamydomonadaceae</taxon>
        <taxon>Chlamydomonas</taxon>
    </lineage>
</organism>
<evidence type="ECO:0000259" key="4">
    <source>
        <dbReference type="Pfam" id="PF25372"/>
    </source>
</evidence>
<dbReference type="InterPro" id="IPR006553">
    <property type="entry name" value="Leu-rich_rpt_Cys-con_subtyp"/>
</dbReference>